<dbReference type="EMBL" id="JAJFAZ020000003">
    <property type="protein sequence ID" value="KAI5337875.1"/>
    <property type="molecule type" value="Genomic_DNA"/>
</dbReference>
<accession>A0AAD4W6L4</accession>
<sequence length="177" mass="19410">MKAPIRGLPLKLYLAATNAAVGALLAQDSHDGEESPIYYLIVKSDPVRYLLTRPVLSGRLARWLLQLSEFEIACITPKAIKGQVVIDMLAQFLEAEGSTLSKEVLGELPKVVAIATEEEPWTLYFDGSSATNGGGASVALINLEGQATALSFKLDFPIMWWSMKLLSWGCLQQKKWV</sequence>
<dbReference type="PANTHER" id="PTHR48475:SF1">
    <property type="entry name" value="RNASE H TYPE-1 DOMAIN-CONTAINING PROTEIN"/>
    <property type="match status" value="1"/>
</dbReference>
<comment type="caution">
    <text evidence="1">The sequence shown here is derived from an EMBL/GenBank/DDBJ whole genome shotgun (WGS) entry which is preliminary data.</text>
</comment>
<protein>
    <recommendedName>
        <fullName evidence="3">Reverse transcriptase/retrotransposon-derived protein RNase H-like domain-containing protein</fullName>
    </recommendedName>
</protein>
<dbReference type="AlphaFoldDB" id="A0AAD4W6L4"/>
<name>A0AAD4W6L4_PRUDU</name>
<proteinExistence type="predicted"/>
<evidence type="ECO:0008006" key="3">
    <source>
        <dbReference type="Google" id="ProtNLM"/>
    </source>
</evidence>
<dbReference type="Proteomes" id="UP001054821">
    <property type="component" value="Chromosome 3"/>
</dbReference>
<evidence type="ECO:0000313" key="2">
    <source>
        <dbReference type="Proteomes" id="UP001054821"/>
    </source>
</evidence>
<evidence type="ECO:0000313" key="1">
    <source>
        <dbReference type="EMBL" id="KAI5337875.1"/>
    </source>
</evidence>
<dbReference type="PANTHER" id="PTHR48475">
    <property type="entry name" value="RIBONUCLEASE H"/>
    <property type="match status" value="1"/>
</dbReference>
<organism evidence="1 2">
    <name type="scientific">Prunus dulcis</name>
    <name type="common">Almond</name>
    <name type="synonym">Amygdalus dulcis</name>
    <dbReference type="NCBI Taxonomy" id="3755"/>
    <lineage>
        <taxon>Eukaryota</taxon>
        <taxon>Viridiplantae</taxon>
        <taxon>Streptophyta</taxon>
        <taxon>Embryophyta</taxon>
        <taxon>Tracheophyta</taxon>
        <taxon>Spermatophyta</taxon>
        <taxon>Magnoliopsida</taxon>
        <taxon>eudicotyledons</taxon>
        <taxon>Gunneridae</taxon>
        <taxon>Pentapetalae</taxon>
        <taxon>rosids</taxon>
        <taxon>fabids</taxon>
        <taxon>Rosales</taxon>
        <taxon>Rosaceae</taxon>
        <taxon>Amygdaloideae</taxon>
        <taxon>Amygdaleae</taxon>
        <taxon>Prunus</taxon>
    </lineage>
</organism>
<gene>
    <name evidence="1" type="ORF">L3X38_017146</name>
</gene>
<keyword evidence="2" id="KW-1185">Reference proteome</keyword>
<reference evidence="1 2" key="1">
    <citation type="journal article" date="2022" name="G3 (Bethesda)">
        <title>Whole-genome sequence and methylome profiling of the almond [Prunus dulcis (Mill.) D.A. Webb] cultivar 'Nonpareil'.</title>
        <authorList>
            <person name="D'Amico-Willman K.M."/>
            <person name="Ouma W.Z."/>
            <person name="Meulia T."/>
            <person name="Sideli G.M."/>
            <person name="Gradziel T.M."/>
            <person name="Fresnedo-Ramirez J."/>
        </authorList>
    </citation>
    <scope>NUCLEOTIDE SEQUENCE [LARGE SCALE GENOMIC DNA]</scope>
    <source>
        <strain evidence="1">Clone GOH B32 T37-40</strain>
    </source>
</reference>